<dbReference type="InterPro" id="IPR010127">
    <property type="entry name" value="Phasin_subfam-1"/>
</dbReference>
<feature type="region of interest" description="Disordered" evidence="1">
    <location>
        <begin position="1"/>
        <end position="22"/>
    </location>
</feature>
<evidence type="ECO:0000313" key="3">
    <source>
        <dbReference type="EMBL" id="MDR6534509.1"/>
    </source>
</evidence>
<proteinExistence type="predicted"/>
<reference evidence="3 4" key="1">
    <citation type="submission" date="2023-07" db="EMBL/GenBank/DDBJ databases">
        <title>Sorghum-associated microbial communities from plants grown in Nebraska, USA.</title>
        <authorList>
            <person name="Schachtman D."/>
        </authorList>
    </citation>
    <scope>NUCLEOTIDE SEQUENCE [LARGE SCALE GENOMIC DNA]</scope>
    <source>
        <strain evidence="3 4">DS1781</strain>
    </source>
</reference>
<evidence type="ECO:0000259" key="2">
    <source>
        <dbReference type="Pfam" id="PF09361"/>
    </source>
</evidence>
<name>A0ABU1N7U4_9BURK</name>
<dbReference type="Pfam" id="PF09361">
    <property type="entry name" value="Phasin_2"/>
    <property type="match status" value="1"/>
</dbReference>
<sequence length="163" mass="17591">MATSSKTSSTASAKKARSTAADDVQEAFIKPLKGMAERLQNLPLAGAASTIVESGRKDLQALMEANERSYQGLQAVVARQTEMLKASIVDWQGTVKGMSPAEPRENLAKLDAMGKAAFKQALDDIRELSELAAKSQAEAFDIVSQRIRANVDEVSKLLKTPRK</sequence>
<dbReference type="Proteomes" id="UP001184230">
    <property type="component" value="Unassembled WGS sequence"/>
</dbReference>
<evidence type="ECO:0000256" key="1">
    <source>
        <dbReference type="SAM" id="MobiDB-lite"/>
    </source>
</evidence>
<organism evidence="3 4">
    <name type="scientific">Variovorax soli</name>
    <dbReference type="NCBI Taxonomy" id="376815"/>
    <lineage>
        <taxon>Bacteria</taxon>
        <taxon>Pseudomonadati</taxon>
        <taxon>Pseudomonadota</taxon>
        <taxon>Betaproteobacteria</taxon>
        <taxon>Burkholderiales</taxon>
        <taxon>Comamonadaceae</taxon>
        <taxon>Variovorax</taxon>
    </lineage>
</organism>
<dbReference type="InterPro" id="IPR018968">
    <property type="entry name" value="Phasin"/>
</dbReference>
<dbReference type="NCBIfam" id="TIGR01841">
    <property type="entry name" value="phasin"/>
    <property type="match status" value="1"/>
</dbReference>
<feature type="domain" description="Phasin" evidence="2">
    <location>
        <begin position="51"/>
        <end position="146"/>
    </location>
</feature>
<dbReference type="RefSeq" id="WP_309897902.1">
    <property type="nucleotide sequence ID" value="NZ_JAVDRF010000001.1"/>
</dbReference>
<keyword evidence="4" id="KW-1185">Reference proteome</keyword>
<evidence type="ECO:0000313" key="4">
    <source>
        <dbReference type="Proteomes" id="UP001184230"/>
    </source>
</evidence>
<accession>A0ABU1N7U4</accession>
<feature type="compositionally biased region" description="Low complexity" evidence="1">
    <location>
        <begin position="1"/>
        <end position="21"/>
    </location>
</feature>
<dbReference type="EMBL" id="JAVDRF010000001">
    <property type="protein sequence ID" value="MDR6534509.1"/>
    <property type="molecule type" value="Genomic_DNA"/>
</dbReference>
<protein>
    <submittedName>
        <fullName evidence="3">Phasin family protein</fullName>
    </submittedName>
</protein>
<gene>
    <name evidence="3" type="ORF">J2739_000269</name>
</gene>
<comment type="caution">
    <text evidence="3">The sequence shown here is derived from an EMBL/GenBank/DDBJ whole genome shotgun (WGS) entry which is preliminary data.</text>
</comment>